<dbReference type="Proteomes" id="UP000501690">
    <property type="component" value="Linkage Group LG3"/>
</dbReference>
<accession>A0A4D6LGT1</accession>
<evidence type="ECO:0000313" key="2">
    <source>
        <dbReference type="Proteomes" id="UP000501690"/>
    </source>
</evidence>
<gene>
    <name evidence="1" type="ORF">DEO72_LG3g2399</name>
</gene>
<reference evidence="1 2" key="1">
    <citation type="submission" date="2019-04" db="EMBL/GenBank/DDBJ databases">
        <title>An improved genome assembly and genetic linkage map for asparagus bean, Vigna unguiculata ssp. sesquipedialis.</title>
        <authorList>
            <person name="Xia Q."/>
            <person name="Zhang R."/>
            <person name="Dong Y."/>
        </authorList>
    </citation>
    <scope>NUCLEOTIDE SEQUENCE [LARGE SCALE GENOMIC DNA]</scope>
    <source>
        <tissue evidence="1">Leaf</tissue>
    </source>
</reference>
<protein>
    <submittedName>
        <fullName evidence="1">Uncharacterized protein</fullName>
    </submittedName>
</protein>
<proteinExistence type="predicted"/>
<dbReference type="EMBL" id="CP039347">
    <property type="protein sequence ID" value="QCD87859.1"/>
    <property type="molecule type" value="Genomic_DNA"/>
</dbReference>
<keyword evidence="2" id="KW-1185">Reference proteome</keyword>
<sequence>MAIHLWNKELNAMELPYGPYAPPNLFEVVAITSLELLGDTYHLVAFPITLILKKKFDGKRRLIDSL</sequence>
<organism evidence="1 2">
    <name type="scientific">Vigna unguiculata</name>
    <name type="common">Cowpea</name>
    <dbReference type="NCBI Taxonomy" id="3917"/>
    <lineage>
        <taxon>Eukaryota</taxon>
        <taxon>Viridiplantae</taxon>
        <taxon>Streptophyta</taxon>
        <taxon>Embryophyta</taxon>
        <taxon>Tracheophyta</taxon>
        <taxon>Spermatophyta</taxon>
        <taxon>Magnoliopsida</taxon>
        <taxon>eudicotyledons</taxon>
        <taxon>Gunneridae</taxon>
        <taxon>Pentapetalae</taxon>
        <taxon>rosids</taxon>
        <taxon>fabids</taxon>
        <taxon>Fabales</taxon>
        <taxon>Fabaceae</taxon>
        <taxon>Papilionoideae</taxon>
        <taxon>50 kb inversion clade</taxon>
        <taxon>NPAAA clade</taxon>
        <taxon>indigoferoid/millettioid clade</taxon>
        <taxon>Phaseoleae</taxon>
        <taxon>Vigna</taxon>
    </lineage>
</organism>
<dbReference type="AlphaFoldDB" id="A0A4D6LGT1"/>
<name>A0A4D6LGT1_VIGUN</name>
<evidence type="ECO:0000313" key="1">
    <source>
        <dbReference type="EMBL" id="QCD87859.1"/>
    </source>
</evidence>